<gene>
    <name evidence="1" type="ORF">MILVUS5_LOCUS29964</name>
</gene>
<evidence type="ECO:0000313" key="2">
    <source>
        <dbReference type="Proteomes" id="UP001177021"/>
    </source>
</evidence>
<keyword evidence="2" id="KW-1185">Reference proteome</keyword>
<comment type="caution">
    <text evidence="1">The sequence shown here is derived from an EMBL/GenBank/DDBJ whole genome shotgun (WGS) entry which is preliminary data.</text>
</comment>
<sequence length="352" mass="37508">MQRFNFFVIILGFISPCLCTRLNVGTENDNYNVMDYGANGDGKTDDSQALVNAWSSACKHGGTLTIPAEKSFMVTNVKFRGPCKPKIHIQFDGKIVAPPKEAWKSGDYLIYIDNLDGLTIDGNGKGGADGDGSTWWHCKNCKRPGLFHFHSCKNLKVSNIMVTNSPSGHVSVNQCNGATFSHISINSPPNSPNTDGFDISFSNNILVEDSNIKSGDDCIAINGDSSFINATGVTCGPGHGISVGSLGKVRPNDKVSDVHVRNCTFSGTSNGGRIKTKMDTDVVVSDVTFRGFTGTCSGDIAINLDCSSDGCHNILLDQNDITSTSGKKLLVICNNAYGTATNTIPSVTCLLN</sequence>
<protein>
    <submittedName>
        <fullName evidence="1">Uncharacterized protein</fullName>
    </submittedName>
</protein>
<evidence type="ECO:0000313" key="1">
    <source>
        <dbReference type="EMBL" id="CAJ2664852.1"/>
    </source>
</evidence>
<dbReference type="Proteomes" id="UP001177021">
    <property type="component" value="Unassembled WGS sequence"/>
</dbReference>
<name>A0ACB0L614_TRIPR</name>
<reference evidence="1" key="1">
    <citation type="submission" date="2023-10" db="EMBL/GenBank/DDBJ databases">
        <authorList>
            <person name="Rodriguez Cubillos JULIANA M."/>
            <person name="De Vega J."/>
        </authorList>
    </citation>
    <scope>NUCLEOTIDE SEQUENCE</scope>
</reference>
<accession>A0ACB0L614</accession>
<dbReference type="EMBL" id="CASHSV030000409">
    <property type="protein sequence ID" value="CAJ2664852.1"/>
    <property type="molecule type" value="Genomic_DNA"/>
</dbReference>
<proteinExistence type="predicted"/>
<organism evidence="1 2">
    <name type="scientific">Trifolium pratense</name>
    <name type="common">Red clover</name>
    <dbReference type="NCBI Taxonomy" id="57577"/>
    <lineage>
        <taxon>Eukaryota</taxon>
        <taxon>Viridiplantae</taxon>
        <taxon>Streptophyta</taxon>
        <taxon>Embryophyta</taxon>
        <taxon>Tracheophyta</taxon>
        <taxon>Spermatophyta</taxon>
        <taxon>Magnoliopsida</taxon>
        <taxon>eudicotyledons</taxon>
        <taxon>Gunneridae</taxon>
        <taxon>Pentapetalae</taxon>
        <taxon>rosids</taxon>
        <taxon>fabids</taxon>
        <taxon>Fabales</taxon>
        <taxon>Fabaceae</taxon>
        <taxon>Papilionoideae</taxon>
        <taxon>50 kb inversion clade</taxon>
        <taxon>NPAAA clade</taxon>
        <taxon>Hologalegina</taxon>
        <taxon>IRL clade</taxon>
        <taxon>Trifolieae</taxon>
        <taxon>Trifolium</taxon>
    </lineage>
</organism>